<accession>A0A1R2B797</accession>
<protein>
    <recommendedName>
        <fullName evidence="3">SPIN90/Ldb17 leucine-rich domain-containing protein</fullName>
    </recommendedName>
</protein>
<gene>
    <name evidence="1" type="ORF">SteCoe_28890</name>
</gene>
<evidence type="ECO:0000313" key="1">
    <source>
        <dbReference type="EMBL" id="OMJ72616.1"/>
    </source>
</evidence>
<dbReference type="Proteomes" id="UP000187209">
    <property type="component" value="Unassembled WGS sequence"/>
</dbReference>
<dbReference type="EMBL" id="MPUH01000886">
    <property type="protein sequence ID" value="OMJ72616.1"/>
    <property type="molecule type" value="Genomic_DNA"/>
</dbReference>
<organism evidence="1 2">
    <name type="scientific">Stentor coeruleus</name>
    <dbReference type="NCBI Taxonomy" id="5963"/>
    <lineage>
        <taxon>Eukaryota</taxon>
        <taxon>Sar</taxon>
        <taxon>Alveolata</taxon>
        <taxon>Ciliophora</taxon>
        <taxon>Postciliodesmatophora</taxon>
        <taxon>Heterotrichea</taxon>
        <taxon>Heterotrichida</taxon>
        <taxon>Stentoridae</taxon>
        <taxon>Stentor</taxon>
    </lineage>
</organism>
<evidence type="ECO:0000313" key="2">
    <source>
        <dbReference type="Proteomes" id="UP000187209"/>
    </source>
</evidence>
<name>A0A1R2B797_9CILI</name>
<dbReference type="AlphaFoldDB" id="A0A1R2B797"/>
<comment type="caution">
    <text evidence="1">The sequence shown here is derived from an EMBL/GenBank/DDBJ whole genome shotgun (WGS) entry which is preliminary data.</text>
</comment>
<proteinExistence type="predicted"/>
<sequence>MEAELEVISKQLTQIAKNPHGTRADNWLHELASPETGFIGYLLTNIDFDNYSPPIYITLIRQFVMLKPPGIFKEIKETKRIRKKMQRWMSNNEMSKAHSDMILWYLAMCQDDKECFKIDDNIFSKIMDYTEIIEGDEQLNPCMSFIKNHIKSHLSVYLTHKNAILTTGLMLFMLNRSEEKEKLDYLTAVFWILQENFDLFYTNDLKSLADILYDMLSMHVKTYNFISLSVLLVLFSYEDFSLLNYKVQEFIELIREIEYEDSYASIKEMLLEVLINLIGS</sequence>
<evidence type="ECO:0008006" key="3">
    <source>
        <dbReference type="Google" id="ProtNLM"/>
    </source>
</evidence>
<keyword evidence="2" id="KW-1185">Reference proteome</keyword>
<reference evidence="1 2" key="1">
    <citation type="submission" date="2016-11" db="EMBL/GenBank/DDBJ databases">
        <title>The macronuclear genome of Stentor coeruleus: a giant cell with tiny introns.</title>
        <authorList>
            <person name="Slabodnick M."/>
            <person name="Ruby J.G."/>
            <person name="Reiff S.B."/>
            <person name="Swart E.C."/>
            <person name="Gosai S."/>
            <person name="Prabakaran S."/>
            <person name="Witkowska E."/>
            <person name="Larue G.E."/>
            <person name="Fisher S."/>
            <person name="Freeman R.M."/>
            <person name="Gunawardena J."/>
            <person name="Chu W."/>
            <person name="Stover N.A."/>
            <person name="Gregory B.D."/>
            <person name="Nowacki M."/>
            <person name="Derisi J."/>
            <person name="Roy S.W."/>
            <person name="Marshall W.F."/>
            <person name="Sood P."/>
        </authorList>
    </citation>
    <scope>NUCLEOTIDE SEQUENCE [LARGE SCALE GENOMIC DNA]</scope>
    <source>
        <strain evidence="1">WM001</strain>
    </source>
</reference>